<dbReference type="GO" id="GO:0070204">
    <property type="term" value="F:2-succinyl-5-enolpyruvyl-6-hydroxy-3-cyclohexene-1-carboxylic-acid synthase activity"/>
    <property type="evidence" value="ECO:0007669"/>
    <property type="project" value="UniProtKB-UniRule"/>
</dbReference>
<comment type="cofactor">
    <cofactor evidence="6">
        <name>Mg(2+)</name>
        <dbReference type="ChEBI" id="CHEBI:18420"/>
    </cofactor>
    <cofactor evidence="6">
        <name>Mn(2+)</name>
        <dbReference type="ChEBI" id="CHEBI:29035"/>
    </cofactor>
</comment>
<dbReference type="GO" id="GO:0030145">
    <property type="term" value="F:manganese ion binding"/>
    <property type="evidence" value="ECO:0007669"/>
    <property type="project" value="UniProtKB-UniRule"/>
</dbReference>
<gene>
    <name evidence="6" type="primary">menD</name>
    <name evidence="8" type="ORF">CYJ40_02375</name>
</gene>
<comment type="pathway">
    <text evidence="6">Quinol/quinone metabolism; 1,4-dihydroxy-2-naphthoate biosynthesis; 1,4-dihydroxy-2-naphthoate from chorismate: step 2/7.</text>
</comment>
<dbReference type="InterPro" id="IPR004433">
    <property type="entry name" value="MenaQ_synth_MenD"/>
</dbReference>
<dbReference type="PANTHER" id="PTHR42916:SF1">
    <property type="entry name" value="PROTEIN PHYLLO, CHLOROPLASTIC"/>
    <property type="match status" value="1"/>
</dbReference>
<sequence>MGCVNTSTAAARTIALNLIQRGLEHVVIAPGSRSAPLTYAFAELADAGLVNTHVRIDERDAAFFGLGLAKGLRRTAVAEAAVAEAAGETGSAAGDTAPRTPGLVAVLTTSGTAVANLHPAVLEASYSQIPLLILSADRPERLRRTGANQTIDRQSHLLSDVRLRFDVPVEADEASLTSAVHAAAAAVVGSEGAGAGMNAPYAMSSGLRGLSTPGPVQFNVQFDGELTPEAEDMPWRPEFGEVERLEHRPHVHAGFAQALEMLSRPGTVLLAGNDCDYGARRVEELAAAFGVPVFAEPSSPLFHLSVPGHPGVLDGNLTETITGVVRTGRLTQYRQDQRLLARVPTAEIQADLDWALADEYGSYLASAGLTGQAADADTQRWARSAASESHIQRAAGVRETLLSRSTGEIADQLSVTSDIHSQHRAAAAKWHEVPPTSAEQPTGAVVVGEIVRGAAQNAAERGTVAQVFLASSNSGRYASALAGDEALEHVQMSASRGLAGIDGLIATAAGMALTGPVSKECPLRLIIGDVAALHDVGGLLREGADDGLPTLQIFVLNDDGGAIFGGLEHGAEHLSGHFARYFATRHGRNFRALAEAYDWPYQPATVDGLRRLAKAGSAGLCEVPLD</sequence>
<comment type="cofactor">
    <cofactor evidence="6">
        <name>thiamine diphosphate</name>
        <dbReference type="ChEBI" id="CHEBI:58937"/>
    </cofactor>
    <text evidence="6">Binds 1 thiamine pyrophosphate per subunit.</text>
</comment>
<dbReference type="UniPathway" id="UPA01057">
    <property type="reaction ID" value="UER00164"/>
</dbReference>
<dbReference type="GO" id="GO:0000287">
    <property type="term" value="F:magnesium ion binding"/>
    <property type="evidence" value="ECO:0007669"/>
    <property type="project" value="UniProtKB-UniRule"/>
</dbReference>
<keyword evidence="5 6" id="KW-0464">Manganese</keyword>
<evidence type="ECO:0000313" key="9">
    <source>
        <dbReference type="Proteomes" id="UP000242755"/>
    </source>
</evidence>
<dbReference type="EC" id="2.2.1.9" evidence="6"/>
<dbReference type="Proteomes" id="UP000242755">
    <property type="component" value="Unassembled WGS sequence"/>
</dbReference>
<dbReference type="AlphaFoldDB" id="A0A2I1III2"/>
<dbReference type="GO" id="GO:0009234">
    <property type="term" value="P:menaquinone biosynthetic process"/>
    <property type="evidence" value="ECO:0007669"/>
    <property type="project" value="UniProtKB-UniRule"/>
</dbReference>
<evidence type="ECO:0000313" key="8">
    <source>
        <dbReference type="EMBL" id="PKY70922.1"/>
    </source>
</evidence>
<evidence type="ECO:0000256" key="2">
    <source>
        <dbReference type="ARBA" id="ARBA00022723"/>
    </source>
</evidence>
<name>A0A2I1III2_9MICO</name>
<protein>
    <recommendedName>
        <fullName evidence="6">2-succinyl-5-enolpyruvyl-6-hydroxy-3-cyclohexene-1-carboxylate synthase</fullName>
        <shortName evidence="6">SEPHCHC synthase</shortName>
        <ecNumber evidence="6">2.2.1.9</ecNumber>
    </recommendedName>
    <alternativeName>
        <fullName evidence="6">Menaquinone biosynthesis protein MenD</fullName>
    </alternativeName>
</protein>
<evidence type="ECO:0000256" key="5">
    <source>
        <dbReference type="ARBA" id="ARBA00023211"/>
    </source>
</evidence>
<comment type="similarity">
    <text evidence="6">Belongs to the TPP enzyme family. MenD subfamily.</text>
</comment>
<evidence type="ECO:0000259" key="7">
    <source>
        <dbReference type="Pfam" id="PF02776"/>
    </source>
</evidence>
<dbReference type="SUPFAM" id="SSF52518">
    <property type="entry name" value="Thiamin diphosphate-binding fold (THDP-binding)"/>
    <property type="match status" value="2"/>
</dbReference>
<dbReference type="GO" id="GO:0030976">
    <property type="term" value="F:thiamine pyrophosphate binding"/>
    <property type="evidence" value="ECO:0007669"/>
    <property type="project" value="UniProtKB-UniRule"/>
</dbReference>
<keyword evidence="6" id="KW-0474">Menaquinone biosynthesis</keyword>
<keyword evidence="1 6" id="KW-0808">Transferase</keyword>
<dbReference type="PANTHER" id="PTHR42916">
    <property type="entry name" value="2-SUCCINYL-5-ENOLPYRUVYL-6-HYDROXY-3-CYCLOHEXENE-1-CARBOXYLATE SYNTHASE"/>
    <property type="match status" value="1"/>
</dbReference>
<keyword evidence="4 6" id="KW-0786">Thiamine pyrophosphate</keyword>
<proteinExistence type="inferred from homology"/>
<evidence type="ECO:0000256" key="3">
    <source>
        <dbReference type="ARBA" id="ARBA00022842"/>
    </source>
</evidence>
<dbReference type="UniPathway" id="UPA00079"/>
<keyword evidence="3 6" id="KW-0460">Magnesium</keyword>
<comment type="catalytic activity">
    <reaction evidence="6">
        <text>isochorismate + 2-oxoglutarate + H(+) = 5-enolpyruvoyl-6-hydroxy-2-succinyl-cyclohex-3-ene-1-carboxylate + CO2</text>
        <dbReference type="Rhea" id="RHEA:25593"/>
        <dbReference type="ChEBI" id="CHEBI:15378"/>
        <dbReference type="ChEBI" id="CHEBI:16526"/>
        <dbReference type="ChEBI" id="CHEBI:16810"/>
        <dbReference type="ChEBI" id="CHEBI:29780"/>
        <dbReference type="ChEBI" id="CHEBI:58818"/>
        <dbReference type="EC" id="2.2.1.9"/>
    </reaction>
</comment>
<reference evidence="8 9" key="1">
    <citation type="submission" date="2017-12" db="EMBL/GenBank/DDBJ databases">
        <title>Phylogenetic diversity of female urinary microbiome.</title>
        <authorList>
            <person name="Thomas-White K."/>
            <person name="Wolfe A.J."/>
        </authorList>
    </citation>
    <scope>NUCLEOTIDE SEQUENCE [LARGE SCALE GENOMIC DNA]</scope>
    <source>
        <strain evidence="8 9">UMB0426</strain>
    </source>
</reference>
<dbReference type="Gene3D" id="3.40.50.970">
    <property type="match status" value="2"/>
</dbReference>
<organism evidence="8 9">
    <name type="scientific">Brevibacterium ravenspurgense</name>
    <dbReference type="NCBI Taxonomy" id="479117"/>
    <lineage>
        <taxon>Bacteria</taxon>
        <taxon>Bacillati</taxon>
        <taxon>Actinomycetota</taxon>
        <taxon>Actinomycetes</taxon>
        <taxon>Micrococcales</taxon>
        <taxon>Brevibacteriaceae</taxon>
        <taxon>Brevibacterium</taxon>
    </lineage>
</organism>
<dbReference type="Gene3D" id="3.40.50.1220">
    <property type="entry name" value="TPP-binding domain"/>
    <property type="match status" value="1"/>
</dbReference>
<comment type="caution">
    <text evidence="8">The sequence shown here is derived from an EMBL/GenBank/DDBJ whole genome shotgun (WGS) entry which is preliminary data.</text>
</comment>
<dbReference type="HAMAP" id="MF_01659">
    <property type="entry name" value="MenD"/>
    <property type="match status" value="1"/>
</dbReference>
<dbReference type="InterPro" id="IPR012001">
    <property type="entry name" value="Thiamin_PyroP_enz_TPP-bd_dom"/>
</dbReference>
<feature type="domain" description="Thiamine pyrophosphate enzyme N-terminal TPP-binding" evidence="7">
    <location>
        <begin position="89"/>
        <end position="154"/>
    </location>
</feature>
<dbReference type="InterPro" id="IPR029061">
    <property type="entry name" value="THDP-binding"/>
</dbReference>
<evidence type="ECO:0000256" key="6">
    <source>
        <dbReference type="HAMAP-Rule" id="MF_01659"/>
    </source>
</evidence>
<dbReference type="STRING" id="1176165.GCA_001584405_00241"/>
<evidence type="ECO:0000256" key="4">
    <source>
        <dbReference type="ARBA" id="ARBA00023052"/>
    </source>
</evidence>
<accession>A0A2I1III2</accession>
<evidence type="ECO:0000256" key="1">
    <source>
        <dbReference type="ARBA" id="ARBA00022679"/>
    </source>
</evidence>
<keyword evidence="2 6" id="KW-0479">Metal-binding</keyword>
<comment type="subunit">
    <text evidence="6">Homodimer.</text>
</comment>
<comment type="function">
    <text evidence="6">Catalyzes the thiamine diphosphate-dependent decarboxylation of 2-oxoglutarate and the subsequent addition of the resulting succinic semialdehyde-thiamine pyrophosphate anion to isochorismate to yield 2-succinyl-5-enolpyruvyl-6-hydroxy-3-cyclohexene-1-carboxylate (SEPHCHC).</text>
</comment>
<comment type="pathway">
    <text evidence="6">Quinol/quinone metabolism; menaquinone biosynthesis.</text>
</comment>
<dbReference type="PIRSF" id="PIRSF004983">
    <property type="entry name" value="MenD"/>
    <property type="match status" value="1"/>
</dbReference>
<dbReference type="EMBL" id="PKGO01000002">
    <property type="protein sequence ID" value="PKY70922.1"/>
    <property type="molecule type" value="Genomic_DNA"/>
</dbReference>
<dbReference type="Pfam" id="PF02776">
    <property type="entry name" value="TPP_enzyme_N"/>
    <property type="match status" value="1"/>
</dbReference>